<protein>
    <submittedName>
        <fullName evidence="1">Uncharacterized protein</fullName>
    </submittedName>
</protein>
<name>A0A8H7ETH0_9FUNG</name>
<dbReference type="OrthoDB" id="2435739at2759"/>
<gene>
    <name evidence="1" type="ORF">EC973_001035</name>
</gene>
<reference evidence="1" key="1">
    <citation type="submission" date="2020-01" db="EMBL/GenBank/DDBJ databases">
        <title>Genome Sequencing of Three Apophysomyces-Like Fungal Strains Confirms a Novel Fungal Genus in the Mucoromycota with divergent Burkholderia-like Endosymbiotic Bacteria.</title>
        <authorList>
            <person name="Stajich J.E."/>
            <person name="Macias A.M."/>
            <person name="Carter-House D."/>
            <person name="Lovett B."/>
            <person name="Kasson L.R."/>
            <person name="Berry K."/>
            <person name="Grigoriev I."/>
            <person name="Chang Y."/>
            <person name="Spatafora J."/>
            <person name="Kasson M.T."/>
        </authorList>
    </citation>
    <scope>NUCLEOTIDE SEQUENCE</scope>
    <source>
        <strain evidence="1">NRRL A-21654</strain>
    </source>
</reference>
<evidence type="ECO:0000313" key="1">
    <source>
        <dbReference type="EMBL" id="KAF7730989.1"/>
    </source>
</evidence>
<keyword evidence="2" id="KW-1185">Reference proteome</keyword>
<dbReference type="EMBL" id="JABAYA010000012">
    <property type="protein sequence ID" value="KAF7730989.1"/>
    <property type="molecule type" value="Genomic_DNA"/>
</dbReference>
<dbReference type="AlphaFoldDB" id="A0A8H7ETH0"/>
<accession>A0A8H7ETH0</accession>
<comment type="caution">
    <text evidence="1">The sequence shown here is derived from an EMBL/GenBank/DDBJ whole genome shotgun (WGS) entry which is preliminary data.</text>
</comment>
<dbReference type="Proteomes" id="UP000605846">
    <property type="component" value="Unassembled WGS sequence"/>
</dbReference>
<sequence>MSSVNHLENERLGATNIHASHRHTYKIPWAVANHPYITQRIKAGYRHESVKHFNHVVHAFGQGGRPINWRITTNFTMPSIRDSQHCKVFLDVSMLHQAMVIVNNPGIHRLSKTMIHGQLRAIRSKFHTSDAYISCRATGPLTMPHLHQL</sequence>
<evidence type="ECO:0000313" key="2">
    <source>
        <dbReference type="Proteomes" id="UP000605846"/>
    </source>
</evidence>
<proteinExistence type="predicted"/>
<organism evidence="1 2">
    <name type="scientific">Apophysomyces ossiformis</name>
    <dbReference type="NCBI Taxonomy" id="679940"/>
    <lineage>
        <taxon>Eukaryota</taxon>
        <taxon>Fungi</taxon>
        <taxon>Fungi incertae sedis</taxon>
        <taxon>Mucoromycota</taxon>
        <taxon>Mucoromycotina</taxon>
        <taxon>Mucoromycetes</taxon>
        <taxon>Mucorales</taxon>
        <taxon>Mucorineae</taxon>
        <taxon>Mucoraceae</taxon>
        <taxon>Apophysomyces</taxon>
    </lineage>
</organism>